<accession>A0AAV4NSU1</accession>
<evidence type="ECO:0000313" key="2">
    <source>
        <dbReference type="Proteomes" id="UP001054837"/>
    </source>
</evidence>
<protein>
    <submittedName>
        <fullName evidence="1">Uncharacterized protein</fullName>
    </submittedName>
</protein>
<gene>
    <name evidence="1" type="ORF">CDAR_606181</name>
</gene>
<dbReference type="Proteomes" id="UP001054837">
    <property type="component" value="Unassembled WGS sequence"/>
</dbReference>
<sequence length="79" mass="9408">MRWQRHIKEDFMRCRFSGLVETRCPDRDRRAWKGRLDALCARRHEVSQCALWDSMSIPQGAHDDISRLSSEIGMRFRVS</sequence>
<comment type="caution">
    <text evidence="1">The sequence shown here is derived from an EMBL/GenBank/DDBJ whole genome shotgun (WGS) entry which is preliminary data.</text>
</comment>
<dbReference type="EMBL" id="BPLQ01001923">
    <property type="protein sequence ID" value="GIX86808.1"/>
    <property type="molecule type" value="Genomic_DNA"/>
</dbReference>
<keyword evidence="2" id="KW-1185">Reference proteome</keyword>
<name>A0AAV4NSU1_9ARAC</name>
<reference evidence="1 2" key="1">
    <citation type="submission" date="2021-06" db="EMBL/GenBank/DDBJ databases">
        <title>Caerostris darwini draft genome.</title>
        <authorList>
            <person name="Kono N."/>
            <person name="Arakawa K."/>
        </authorList>
    </citation>
    <scope>NUCLEOTIDE SEQUENCE [LARGE SCALE GENOMIC DNA]</scope>
</reference>
<evidence type="ECO:0000313" key="1">
    <source>
        <dbReference type="EMBL" id="GIX86808.1"/>
    </source>
</evidence>
<organism evidence="1 2">
    <name type="scientific">Caerostris darwini</name>
    <dbReference type="NCBI Taxonomy" id="1538125"/>
    <lineage>
        <taxon>Eukaryota</taxon>
        <taxon>Metazoa</taxon>
        <taxon>Ecdysozoa</taxon>
        <taxon>Arthropoda</taxon>
        <taxon>Chelicerata</taxon>
        <taxon>Arachnida</taxon>
        <taxon>Araneae</taxon>
        <taxon>Araneomorphae</taxon>
        <taxon>Entelegynae</taxon>
        <taxon>Araneoidea</taxon>
        <taxon>Araneidae</taxon>
        <taxon>Caerostris</taxon>
    </lineage>
</organism>
<dbReference type="AlphaFoldDB" id="A0AAV4NSU1"/>
<proteinExistence type="predicted"/>